<evidence type="ECO:0000313" key="10">
    <source>
        <dbReference type="Proteomes" id="UP001233999"/>
    </source>
</evidence>
<evidence type="ECO:0000256" key="6">
    <source>
        <dbReference type="ARBA" id="ARBA00030036"/>
    </source>
</evidence>
<dbReference type="PANTHER" id="PTHR48417:SF1">
    <property type="entry name" value="ATP SYNTHASE F1 SUBUNIT EPSILON"/>
    <property type="match status" value="1"/>
</dbReference>
<comment type="similarity">
    <text evidence="2">Belongs to the ATPase inhibitor family.</text>
</comment>
<keyword evidence="3" id="KW-0809">Transit peptide</keyword>
<keyword evidence="10" id="KW-1185">Reference proteome</keyword>
<reference evidence="9" key="1">
    <citation type="journal article" date="2023" name="IScience">
        <title>Live-bearing cockroach genome reveals convergent evolutionary mechanisms linked to viviparity in insects and beyond.</title>
        <authorList>
            <person name="Fouks B."/>
            <person name="Harrison M.C."/>
            <person name="Mikhailova A.A."/>
            <person name="Marchal E."/>
            <person name="English S."/>
            <person name="Carruthers M."/>
            <person name="Jennings E.C."/>
            <person name="Chiamaka E.L."/>
            <person name="Frigard R.A."/>
            <person name="Pippel M."/>
            <person name="Attardo G.M."/>
            <person name="Benoit J.B."/>
            <person name="Bornberg-Bauer E."/>
            <person name="Tobe S.S."/>
        </authorList>
    </citation>
    <scope>NUCLEOTIDE SEQUENCE</scope>
    <source>
        <strain evidence="9">Stay&amp;Tobe</strain>
    </source>
</reference>
<comment type="caution">
    <text evidence="9">The sequence shown here is derived from an EMBL/GenBank/DDBJ whole genome shotgun (WGS) entry which is preliminary data.</text>
</comment>
<evidence type="ECO:0000256" key="7">
    <source>
        <dbReference type="SAM" id="Coils"/>
    </source>
</evidence>
<dbReference type="GO" id="GO:0042030">
    <property type="term" value="F:ATPase inhibitor activity"/>
    <property type="evidence" value="ECO:0007669"/>
    <property type="project" value="InterPro"/>
</dbReference>
<feature type="coiled-coil region" evidence="7">
    <location>
        <begin position="67"/>
        <end position="108"/>
    </location>
</feature>
<organism evidence="9 10">
    <name type="scientific">Diploptera punctata</name>
    <name type="common">Pacific beetle cockroach</name>
    <dbReference type="NCBI Taxonomy" id="6984"/>
    <lineage>
        <taxon>Eukaryota</taxon>
        <taxon>Metazoa</taxon>
        <taxon>Ecdysozoa</taxon>
        <taxon>Arthropoda</taxon>
        <taxon>Hexapoda</taxon>
        <taxon>Insecta</taxon>
        <taxon>Pterygota</taxon>
        <taxon>Neoptera</taxon>
        <taxon>Polyneoptera</taxon>
        <taxon>Dictyoptera</taxon>
        <taxon>Blattodea</taxon>
        <taxon>Blaberoidea</taxon>
        <taxon>Blaberidae</taxon>
        <taxon>Diplopterinae</taxon>
        <taxon>Diploptera</taxon>
    </lineage>
</organism>
<evidence type="ECO:0000256" key="8">
    <source>
        <dbReference type="SAM" id="MobiDB-lite"/>
    </source>
</evidence>
<accession>A0AAD8E552</accession>
<reference evidence="9" key="2">
    <citation type="submission" date="2023-05" db="EMBL/GenBank/DDBJ databases">
        <authorList>
            <person name="Fouks B."/>
        </authorList>
    </citation>
    <scope>NUCLEOTIDE SEQUENCE</scope>
    <source>
        <strain evidence="9">Stay&amp;Tobe</strain>
        <tissue evidence="9">Testes</tissue>
    </source>
</reference>
<feature type="compositionally biased region" description="Gly residues" evidence="8">
    <location>
        <begin position="29"/>
        <end position="42"/>
    </location>
</feature>
<feature type="region of interest" description="Disordered" evidence="8">
    <location>
        <begin position="28"/>
        <end position="50"/>
    </location>
</feature>
<keyword evidence="4 7" id="KW-0175">Coiled coil</keyword>
<proteinExistence type="inferred from homology"/>
<dbReference type="Proteomes" id="UP001233999">
    <property type="component" value="Unassembled WGS sequence"/>
</dbReference>
<evidence type="ECO:0000313" key="9">
    <source>
        <dbReference type="EMBL" id="KAJ9577663.1"/>
    </source>
</evidence>
<evidence type="ECO:0000256" key="4">
    <source>
        <dbReference type="ARBA" id="ARBA00023054"/>
    </source>
</evidence>
<keyword evidence="5" id="KW-0496">Mitochondrion</keyword>
<dbReference type="EMBL" id="JASPKZ010009350">
    <property type="protein sequence ID" value="KAJ9577663.1"/>
    <property type="molecule type" value="Genomic_DNA"/>
</dbReference>
<gene>
    <name evidence="9" type="ORF">L9F63_005743</name>
</gene>
<name>A0AAD8E552_DIPPU</name>
<dbReference type="Gene3D" id="1.20.5.500">
    <property type="entry name" value="Single helix bin"/>
    <property type="match status" value="1"/>
</dbReference>
<dbReference type="AlphaFoldDB" id="A0AAD8E552"/>
<evidence type="ECO:0000256" key="1">
    <source>
        <dbReference type="ARBA" id="ARBA00004173"/>
    </source>
</evidence>
<comment type="subcellular location">
    <subcellularLocation>
        <location evidence="1">Mitochondrion</location>
    </subcellularLocation>
</comment>
<evidence type="ECO:0000256" key="5">
    <source>
        <dbReference type="ARBA" id="ARBA00023128"/>
    </source>
</evidence>
<evidence type="ECO:0000256" key="3">
    <source>
        <dbReference type="ARBA" id="ARBA00022946"/>
    </source>
</evidence>
<sequence length="132" mass="14861">MSSLRLISRINSFSPIIMSRSFSSQLGDLGSGAGKGGGGGGSIRDAGGSFGKMEAGREEEYFYKKQKEQIKKLKNDLKDEISFHEEQIKRHQDAISRHKQRVKEMDKKLNPNGEYYVLPIEVSFLLHNLIQS</sequence>
<dbReference type="GO" id="GO:0005739">
    <property type="term" value="C:mitochondrion"/>
    <property type="evidence" value="ECO:0007669"/>
    <property type="project" value="UniProtKB-SubCell"/>
</dbReference>
<evidence type="ECO:0000256" key="2">
    <source>
        <dbReference type="ARBA" id="ARBA00010901"/>
    </source>
</evidence>
<dbReference type="PANTHER" id="PTHR48417">
    <property type="entry name" value="ATP SYNTHASE F1 SUBUNIT EPSILON"/>
    <property type="match status" value="1"/>
</dbReference>
<dbReference type="SUPFAM" id="SSF64602">
    <property type="entry name" value="F1 ATPase inhibitor, IF1, C-terminal domain"/>
    <property type="match status" value="1"/>
</dbReference>
<dbReference type="Pfam" id="PF04568">
    <property type="entry name" value="IATP"/>
    <property type="match status" value="1"/>
</dbReference>
<dbReference type="InterPro" id="IPR007648">
    <property type="entry name" value="ATPase_inhibitor_mt"/>
</dbReference>
<dbReference type="FunFam" id="1.20.5.500:FF:000007">
    <property type="entry name" value="ATPase inhibitor, putative"/>
    <property type="match status" value="1"/>
</dbReference>
<protein>
    <recommendedName>
        <fullName evidence="6">ATP synthase F1 subunit epsilon</fullName>
    </recommendedName>
</protein>